<dbReference type="AlphaFoldDB" id="A0A1R4H1K9"/>
<accession>A0A1R4H1K9</accession>
<protein>
    <recommendedName>
        <fullName evidence="1">Beta-ketoacyl synthase-like N-terminal domain-containing protein</fullName>
    </recommendedName>
</protein>
<reference evidence="3" key="1">
    <citation type="submission" date="2017-02" db="EMBL/GenBank/DDBJ databases">
        <authorList>
            <person name="Daims H."/>
        </authorList>
    </citation>
    <scope>NUCLEOTIDE SEQUENCE [LARGE SCALE GENOMIC DNA]</scope>
</reference>
<sequence length="235" mass="25518">MGMSDFILCNWNAWTPGLDFSDDRLMTSGNAAVPECVPKMLQRRLTPLARAVFNVAAPCVESGKNLPVVLSSAHGEICKSLDMLKTIQAGDEISPTAFSLSVHNAIAGLFSIAYGNSQEITVLAPGLEGIAPAFIEALGMLNEGANEVLMILYDEPLADFYPIAPFNLNVCFPCVLALRIALSGNGVPLQLYRNTQSRDDGEHPVQLLAFIKFLVAEERSLCLGNQGHSWTWHKK</sequence>
<evidence type="ECO:0000313" key="3">
    <source>
        <dbReference type="Proteomes" id="UP000195442"/>
    </source>
</evidence>
<evidence type="ECO:0000259" key="1">
    <source>
        <dbReference type="Pfam" id="PF13723"/>
    </source>
</evidence>
<feature type="domain" description="Beta-ketoacyl synthase-like N-terminal" evidence="1">
    <location>
        <begin position="31"/>
        <end position="232"/>
    </location>
</feature>
<dbReference type="Proteomes" id="UP000195442">
    <property type="component" value="Unassembled WGS sequence"/>
</dbReference>
<keyword evidence="3" id="KW-1185">Reference proteome</keyword>
<proteinExistence type="predicted"/>
<dbReference type="Pfam" id="PF13723">
    <property type="entry name" value="Ketoacyl-synt_2"/>
    <property type="match status" value="1"/>
</dbReference>
<evidence type="ECO:0000313" key="2">
    <source>
        <dbReference type="EMBL" id="SJM89940.1"/>
    </source>
</evidence>
<gene>
    <name evidence="2" type="ORF">CRENPOLYSF2_1390037</name>
</gene>
<dbReference type="EMBL" id="FUKJ01000045">
    <property type="protein sequence ID" value="SJM89940.1"/>
    <property type="molecule type" value="Genomic_DNA"/>
</dbReference>
<name>A0A1R4H1K9_9GAMM</name>
<dbReference type="InterPro" id="IPR014030">
    <property type="entry name" value="Ketoacyl_synth_N"/>
</dbReference>
<organism evidence="2 3">
    <name type="scientific">Crenothrix polyspora</name>
    <dbReference type="NCBI Taxonomy" id="360316"/>
    <lineage>
        <taxon>Bacteria</taxon>
        <taxon>Pseudomonadati</taxon>
        <taxon>Pseudomonadota</taxon>
        <taxon>Gammaproteobacteria</taxon>
        <taxon>Methylococcales</taxon>
        <taxon>Crenotrichaceae</taxon>
        <taxon>Crenothrix</taxon>
    </lineage>
</organism>